<sequence length="342" mass="36316">MLGEGNTPLVKSRRIGKALGLENLYFKLENLNPTGSYKDRFAAVLVSEMVAAGQKFCIATSSGNTGAALSAYCAAAGITCVIFVVDGAPSSKIRQMQLYGAHIRLVKGFGLDPLVTAKVFGILEKYCAANKLPLPVSAYRYCPSAMRGVETLALELKDSTIANIDHIFAPAGGGGLTLAVTKGVISSGANSKVHCVQPRGNDTITSPLRDHASMARAVAASTTRISGLQVPSVLDGNQVIENCRALGGNGYVVSDESVFSWQKRLATQEGIFCEPAGAVALAGLEDALLRNEVSPRNETVVCLITGSGFKDMENVHQNFQLTEPQTIEETKISREIEVLNQH</sequence>
<feature type="domain" description="Tryptophan synthase beta chain-like PALP" evidence="4">
    <location>
        <begin position="2"/>
        <end position="306"/>
    </location>
</feature>
<protein>
    <submittedName>
        <fullName evidence="5">Threonine synthase</fullName>
    </submittedName>
</protein>
<dbReference type="PANTHER" id="PTHR48078">
    <property type="entry name" value="THREONINE DEHYDRATASE, MITOCHONDRIAL-RELATED"/>
    <property type="match status" value="1"/>
</dbReference>
<dbReference type="SUPFAM" id="SSF53686">
    <property type="entry name" value="Tryptophan synthase beta subunit-like PLP-dependent enzymes"/>
    <property type="match status" value="1"/>
</dbReference>
<keyword evidence="2" id="KW-0663">Pyridoxal phosphate</keyword>
<evidence type="ECO:0000256" key="3">
    <source>
        <dbReference type="ARBA" id="ARBA00023239"/>
    </source>
</evidence>
<dbReference type="GO" id="GO:0003941">
    <property type="term" value="F:L-serine ammonia-lyase activity"/>
    <property type="evidence" value="ECO:0007669"/>
    <property type="project" value="TreeGrafter"/>
</dbReference>
<dbReference type="Gene3D" id="3.40.50.1100">
    <property type="match status" value="2"/>
</dbReference>
<evidence type="ECO:0000313" key="6">
    <source>
        <dbReference type="Proteomes" id="UP000598271"/>
    </source>
</evidence>
<keyword evidence="3" id="KW-0456">Lyase</keyword>
<dbReference type="GO" id="GO:0006565">
    <property type="term" value="P:L-serine catabolic process"/>
    <property type="evidence" value="ECO:0007669"/>
    <property type="project" value="TreeGrafter"/>
</dbReference>
<gene>
    <name evidence="5" type="ORF">GCM10007390_30430</name>
</gene>
<dbReference type="GO" id="GO:0006567">
    <property type="term" value="P:L-threonine catabolic process"/>
    <property type="evidence" value="ECO:0007669"/>
    <property type="project" value="TreeGrafter"/>
</dbReference>
<evidence type="ECO:0000256" key="1">
    <source>
        <dbReference type="ARBA" id="ARBA00001933"/>
    </source>
</evidence>
<dbReference type="PANTHER" id="PTHR48078:SF6">
    <property type="entry name" value="L-THREONINE DEHYDRATASE CATABOLIC TDCB"/>
    <property type="match status" value="1"/>
</dbReference>
<comment type="cofactor">
    <cofactor evidence="1">
        <name>pyridoxal 5'-phosphate</name>
        <dbReference type="ChEBI" id="CHEBI:597326"/>
    </cofactor>
</comment>
<proteinExistence type="predicted"/>
<organism evidence="5 6">
    <name type="scientific">Persicitalea jodogahamensis</name>
    <dbReference type="NCBI Taxonomy" id="402147"/>
    <lineage>
        <taxon>Bacteria</taxon>
        <taxon>Pseudomonadati</taxon>
        <taxon>Bacteroidota</taxon>
        <taxon>Cytophagia</taxon>
        <taxon>Cytophagales</taxon>
        <taxon>Spirosomataceae</taxon>
        <taxon>Persicitalea</taxon>
    </lineage>
</organism>
<dbReference type="InterPro" id="IPR001926">
    <property type="entry name" value="TrpB-like_PALP"/>
</dbReference>
<name>A0A8J3G9P1_9BACT</name>
<accession>A0A8J3G9P1</accession>
<reference evidence="5 6" key="1">
    <citation type="journal article" date="2014" name="Int. J. Syst. Evol. Microbiol.">
        <title>Complete genome sequence of Corynebacterium casei LMG S-19264T (=DSM 44701T), isolated from a smear-ripened cheese.</title>
        <authorList>
            <consortium name="US DOE Joint Genome Institute (JGI-PGF)"/>
            <person name="Walter F."/>
            <person name="Albersmeier A."/>
            <person name="Kalinowski J."/>
            <person name="Ruckert C."/>
        </authorList>
    </citation>
    <scope>NUCLEOTIDE SEQUENCE [LARGE SCALE GENOMIC DNA]</scope>
    <source>
        <strain evidence="5 6">KCTC 12866</strain>
    </source>
</reference>
<dbReference type="AlphaFoldDB" id="A0A8J3G9P1"/>
<dbReference type="Proteomes" id="UP000598271">
    <property type="component" value="Unassembled WGS sequence"/>
</dbReference>
<dbReference type="Pfam" id="PF00291">
    <property type="entry name" value="PALP"/>
    <property type="match status" value="1"/>
</dbReference>
<dbReference type="InterPro" id="IPR036052">
    <property type="entry name" value="TrpB-like_PALP_sf"/>
</dbReference>
<comment type="caution">
    <text evidence="5">The sequence shown here is derived from an EMBL/GenBank/DDBJ whole genome shotgun (WGS) entry which is preliminary data.</text>
</comment>
<evidence type="ECO:0000313" key="5">
    <source>
        <dbReference type="EMBL" id="GHB74065.1"/>
    </source>
</evidence>
<dbReference type="EMBL" id="BMXF01000002">
    <property type="protein sequence ID" value="GHB74065.1"/>
    <property type="molecule type" value="Genomic_DNA"/>
</dbReference>
<dbReference type="InterPro" id="IPR050147">
    <property type="entry name" value="Ser/Thr_Dehydratase"/>
</dbReference>
<evidence type="ECO:0000259" key="4">
    <source>
        <dbReference type="Pfam" id="PF00291"/>
    </source>
</evidence>
<keyword evidence="6" id="KW-1185">Reference proteome</keyword>
<evidence type="ECO:0000256" key="2">
    <source>
        <dbReference type="ARBA" id="ARBA00022898"/>
    </source>
</evidence>
<dbReference type="GO" id="GO:0009097">
    <property type="term" value="P:isoleucine biosynthetic process"/>
    <property type="evidence" value="ECO:0007669"/>
    <property type="project" value="TreeGrafter"/>
</dbReference>
<dbReference type="GO" id="GO:0004794">
    <property type="term" value="F:threonine deaminase activity"/>
    <property type="evidence" value="ECO:0007669"/>
    <property type="project" value="TreeGrafter"/>
</dbReference>